<gene>
    <name evidence="1" type="ORF">YQE_00865</name>
</gene>
<dbReference type="InterPro" id="IPR027831">
    <property type="entry name" value="DUF4485"/>
</dbReference>
<dbReference type="AlphaFoldDB" id="N6UV71"/>
<sequence>MWRNWILKLCTEPCEGVDRKRCRNMYLANLLIHMQSGKLEESFLQSPYYVDISDALQVFGGSPCSIEPSEWLNDTDLTIQHKESPADKPGRTYIANRTLPNGQGAFAYVGISLPAGDTSMQKLDAQFGRKLNEEVPQYEMEKILAKQKNPQEREKVSTFYDTLLQIVADELNCKAPEFNETVEGLLEQLIEDLKAKGQYNCCYDNLDDYERRMELLMTLYDRIKIRRDKVACREEILDDIEEKMMPHLFEVSEIEPDDEYQLPAAMFVVYLAALKEEIAERTHTRHERIATQMKKELRKESTRQKKDADRMEQMCLDTEKVYKAVTEHWKKKQVVEEQNRQQFNLPVSEHTRLYEELKEAALDTRKLVEEEAARGKFLTDQINSVAEQGETVKEIHEDAIKKCEHVNGKLLRNIKRLNHNIKLYETRISDIKNMGDTTKTNVKNLIAGVKESEF</sequence>
<dbReference type="OrthoDB" id="6623662at2759"/>
<dbReference type="Pfam" id="PF14846">
    <property type="entry name" value="DUF4485"/>
    <property type="match status" value="1"/>
</dbReference>
<evidence type="ECO:0000313" key="1">
    <source>
        <dbReference type="EMBL" id="ENN82767.1"/>
    </source>
</evidence>
<dbReference type="HOGENOM" id="CLU_543221_0_0_1"/>
<organism evidence="1">
    <name type="scientific">Dendroctonus ponderosae</name>
    <name type="common">Mountain pine beetle</name>
    <dbReference type="NCBI Taxonomy" id="77166"/>
    <lineage>
        <taxon>Eukaryota</taxon>
        <taxon>Metazoa</taxon>
        <taxon>Ecdysozoa</taxon>
        <taxon>Arthropoda</taxon>
        <taxon>Hexapoda</taxon>
        <taxon>Insecta</taxon>
        <taxon>Pterygota</taxon>
        <taxon>Neoptera</taxon>
        <taxon>Endopterygota</taxon>
        <taxon>Coleoptera</taxon>
        <taxon>Polyphaga</taxon>
        <taxon>Cucujiformia</taxon>
        <taxon>Curculionidae</taxon>
        <taxon>Scolytinae</taxon>
        <taxon>Dendroctonus</taxon>
    </lineage>
</organism>
<dbReference type="EMBL" id="KB738105">
    <property type="protein sequence ID" value="ENN82767.1"/>
    <property type="molecule type" value="Genomic_DNA"/>
</dbReference>
<feature type="non-terminal residue" evidence="1">
    <location>
        <position position="1"/>
    </location>
</feature>
<name>N6UV71_DENPD</name>
<proteinExistence type="predicted"/>
<reference evidence="1" key="1">
    <citation type="journal article" date="2013" name="Genome Biol.">
        <title>Draft genome of the mountain pine beetle, Dendroctonus ponderosae Hopkins, a major forest pest.</title>
        <authorList>
            <person name="Keeling C.I."/>
            <person name="Yuen M.M."/>
            <person name="Liao N.Y."/>
            <person name="Docking T.R."/>
            <person name="Chan S.K."/>
            <person name="Taylor G.A."/>
            <person name="Palmquist D.L."/>
            <person name="Jackman S.D."/>
            <person name="Nguyen A."/>
            <person name="Li M."/>
            <person name="Henderson H."/>
            <person name="Janes J.K."/>
            <person name="Zhao Y."/>
            <person name="Pandoh P."/>
            <person name="Moore R."/>
            <person name="Sperling F.A."/>
            <person name="Huber D.P."/>
            <person name="Birol I."/>
            <person name="Jones S.J."/>
            <person name="Bohlmann J."/>
        </authorList>
    </citation>
    <scope>NUCLEOTIDE SEQUENCE</scope>
</reference>
<protein>
    <submittedName>
        <fullName evidence="1">Uncharacterized protein</fullName>
    </submittedName>
</protein>
<accession>N6UV71</accession>